<accession>A0A432ZMC2</accession>
<name>A0A432ZMC2_9GAMM</name>
<dbReference type="PANTHER" id="PTHR31377">
    <property type="entry name" value="AGMATINE DEIMINASE-RELATED"/>
    <property type="match status" value="1"/>
</dbReference>
<dbReference type="Proteomes" id="UP000288279">
    <property type="component" value="Unassembled WGS sequence"/>
</dbReference>
<dbReference type="AlphaFoldDB" id="A0A432ZMC2"/>
<keyword evidence="1" id="KW-0378">Hydrolase</keyword>
<keyword evidence="3" id="KW-1185">Reference proteome</keyword>
<dbReference type="GO" id="GO:0047632">
    <property type="term" value="F:agmatine deiminase activity"/>
    <property type="evidence" value="ECO:0007669"/>
    <property type="project" value="TreeGrafter"/>
</dbReference>
<dbReference type="PANTHER" id="PTHR31377:SF0">
    <property type="entry name" value="AGMATINE DEIMINASE-RELATED"/>
    <property type="match status" value="1"/>
</dbReference>
<dbReference type="Pfam" id="PF04371">
    <property type="entry name" value="PAD_porph"/>
    <property type="match status" value="1"/>
</dbReference>
<organism evidence="2 3">
    <name type="scientific">Pseudidiomarina taiwanensis</name>
    <dbReference type="NCBI Taxonomy" id="337250"/>
    <lineage>
        <taxon>Bacteria</taxon>
        <taxon>Pseudomonadati</taxon>
        <taxon>Pseudomonadota</taxon>
        <taxon>Gammaproteobacteria</taxon>
        <taxon>Alteromonadales</taxon>
        <taxon>Idiomarinaceae</taxon>
        <taxon>Pseudidiomarina</taxon>
    </lineage>
</organism>
<proteinExistence type="predicted"/>
<protein>
    <recommendedName>
        <fullName evidence="4">Agmatine deiminase</fullName>
    </recommendedName>
</protein>
<dbReference type="OrthoDB" id="9808013at2"/>
<evidence type="ECO:0008006" key="4">
    <source>
        <dbReference type="Google" id="ProtNLM"/>
    </source>
</evidence>
<comment type="caution">
    <text evidence="2">The sequence shown here is derived from an EMBL/GenBank/DDBJ whole genome shotgun (WGS) entry which is preliminary data.</text>
</comment>
<reference evidence="2 3" key="1">
    <citation type="journal article" date="2011" name="Front. Microbiol.">
        <title>Genomic signatures of strain selection and enhancement in Bacillus atrophaeus var. globigii, a historical biowarfare simulant.</title>
        <authorList>
            <person name="Gibbons H.S."/>
            <person name="Broomall S.M."/>
            <person name="McNew L.A."/>
            <person name="Daligault H."/>
            <person name="Chapman C."/>
            <person name="Bruce D."/>
            <person name="Karavis M."/>
            <person name="Krepps M."/>
            <person name="McGregor P.A."/>
            <person name="Hong C."/>
            <person name="Park K.H."/>
            <person name="Akmal A."/>
            <person name="Feldman A."/>
            <person name="Lin J.S."/>
            <person name="Chang W.E."/>
            <person name="Higgs B.W."/>
            <person name="Demirev P."/>
            <person name="Lindquist J."/>
            <person name="Liem A."/>
            <person name="Fochler E."/>
            <person name="Read T.D."/>
            <person name="Tapia R."/>
            <person name="Johnson S."/>
            <person name="Bishop-Lilly K.A."/>
            <person name="Detter C."/>
            <person name="Han C."/>
            <person name="Sozhamannan S."/>
            <person name="Rosenzweig C.N."/>
            <person name="Skowronski E.W."/>
        </authorList>
    </citation>
    <scope>NUCLEOTIDE SEQUENCE [LARGE SCALE GENOMIC DNA]</scope>
    <source>
        <strain evidence="2 3">PIT1</strain>
    </source>
</reference>
<dbReference type="InterPro" id="IPR007466">
    <property type="entry name" value="Peptidyl-Arg-deiminase_porph"/>
</dbReference>
<evidence type="ECO:0000313" key="3">
    <source>
        <dbReference type="Proteomes" id="UP000288279"/>
    </source>
</evidence>
<dbReference type="GO" id="GO:0004668">
    <property type="term" value="F:protein-arginine deiminase activity"/>
    <property type="evidence" value="ECO:0007669"/>
    <property type="project" value="InterPro"/>
</dbReference>
<sequence>MLLADWQLEGPLLALWPCRRDVWRGVDRQPEFAPAQQQLLQLLRAVQHYHPVYLAVHPLWYGRVARTVSDLPLIPLSYDDAWARDIAPLWMSKHNQLRARAFRFDAWHGLYPEVSRDNAFALRLALQLGLRCDSDGLVIEGGMIVTNGRGLGLIHRRSLLRNNPKLSWGQLSVRLKRQLGLHTLIGLDWAHWADETGGHMDNYAQFIDSNTLAYVQDLAEQELGVIFLAAIQQAFQAQQQPLNLVKLPKLELLSAASYPLVDVQRRKGVLARQHKAILASYANFIRYKDLLVVPQFGLPADATASSCFLQSNAELLQLTTPAREFIAAGGGPHCLTVNLPQQPL</sequence>
<evidence type="ECO:0000313" key="2">
    <source>
        <dbReference type="EMBL" id="RUO79028.1"/>
    </source>
</evidence>
<dbReference type="EMBL" id="PIQG01000001">
    <property type="protein sequence ID" value="RUO79028.1"/>
    <property type="molecule type" value="Genomic_DNA"/>
</dbReference>
<dbReference type="RefSeq" id="WP_126824241.1">
    <property type="nucleotide sequence ID" value="NZ_PIQG01000001.1"/>
</dbReference>
<gene>
    <name evidence="2" type="ORF">CWI83_00450</name>
</gene>
<dbReference type="Gene3D" id="3.75.10.10">
    <property type="entry name" value="L-arginine/glycine Amidinotransferase, Chain A"/>
    <property type="match status" value="1"/>
</dbReference>
<evidence type="ECO:0000256" key="1">
    <source>
        <dbReference type="ARBA" id="ARBA00022801"/>
    </source>
</evidence>
<dbReference type="SUPFAM" id="SSF55909">
    <property type="entry name" value="Pentein"/>
    <property type="match status" value="1"/>
</dbReference>
<dbReference type="GO" id="GO:0009446">
    <property type="term" value="P:putrescine biosynthetic process"/>
    <property type="evidence" value="ECO:0007669"/>
    <property type="project" value="InterPro"/>
</dbReference>